<protein>
    <recommendedName>
        <fullName evidence="8">Bifunctional uridylyltransferase/uridylyl-removing enzyme</fullName>
        <shortName evidence="8">UTase/UR</shortName>
    </recommendedName>
    <alternativeName>
        <fullName evidence="8">Bifunctional [protein-PII] modification enzyme</fullName>
    </alternativeName>
    <alternativeName>
        <fullName evidence="8">Bifunctional nitrogen sensor protein</fullName>
    </alternativeName>
    <domain>
        <recommendedName>
            <fullName evidence="8">[Protein-PII] uridylyltransferase</fullName>
            <shortName evidence="8">PII uridylyltransferase</shortName>
            <shortName evidence="8">UTase</shortName>
            <ecNumber evidence="8">2.7.7.59</ecNumber>
        </recommendedName>
    </domain>
    <domain>
        <recommendedName>
            <fullName evidence="8">[Protein-PII]-UMP uridylyl-removing enzyme</fullName>
            <shortName evidence="8">UR</shortName>
            <ecNumber evidence="8">3.1.4.-</ecNumber>
        </recommendedName>
    </domain>
</protein>
<comment type="similarity">
    <text evidence="8">Belongs to the GlnD family.</text>
</comment>
<comment type="catalytic activity">
    <reaction evidence="8">
        <text>[protein-PII]-L-tyrosine + UTP = [protein-PII]-uridylyl-L-tyrosine + diphosphate</text>
        <dbReference type="Rhea" id="RHEA:13673"/>
        <dbReference type="Rhea" id="RHEA-COMP:12147"/>
        <dbReference type="Rhea" id="RHEA-COMP:12148"/>
        <dbReference type="ChEBI" id="CHEBI:33019"/>
        <dbReference type="ChEBI" id="CHEBI:46398"/>
        <dbReference type="ChEBI" id="CHEBI:46858"/>
        <dbReference type="ChEBI" id="CHEBI:90602"/>
        <dbReference type="EC" id="2.7.7.59"/>
    </reaction>
</comment>
<dbReference type="Gene3D" id="1.20.120.330">
    <property type="entry name" value="Nucleotidyltransferases domain 2"/>
    <property type="match status" value="1"/>
</dbReference>
<evidence type="ECO:0000256" key="8">
    <source>
        <dbReference type="HAMAP-Rule" id="MF_00277"/>
    </source>
</evidence>
<evidence type="ECO:0000256" key="3">
    <source>
        <dbReference type="ARBA" id="ARBA00022737"/>
    </source>
</evidence>
<evidence type="ECO:0000256" key="1">
    <source>
        <dbReference type="ARBA" id="ARBA00022679"/>
    </source>
</evidence>
<comment type="catalytic activity">
    <reaction evidence="7">
        <text>guanosine 3',5'-bis(diphosphate) + H2O = GDP + diphosphate + H(+)</text>
        <dbReference type="Rhea" id="RHEA:14253"/>
        <dbReference type="ChEBI" id="CHEBI:15377"/>
        <dbReference type="ChEBI" id="CHEBI:15378"/>
        <dbReference type="ChEBI" id="CHEBI:33019"/>
        <dbReference type="ChEBI" id="CHEBI:58189"/>
        <dbReference type="ChEBI" id="CHEBI:77828"/>
        <dbReference type="EC" id="3.1.7.2"/>
    </reaction>
</comment>
<sequence length="885" mass="100980">MPAHAIPNDQGESEHGALLRPALATETVRDALKTIRRGLRARFFDGAAAQTLIREHADRIDGLLCEIWRQSPLAGTPQIALVAVGGYGRSELHPGSDIDLLFLLDEVADALVYAQIGDLLTFLWDIGLQVGHSTRTLRECQAQAAADITVLTNLMETRFIAGSAALFHGLREQVGPNNLWPDRVFFEVKRAEQQARHRKFHNTASNLEPNVKEGPGGMRDIHMISWVTKRHFGVGTLRELVEHGFLTESEYQALVAGRNFLWDVRFALHLLAGRREDRLLFDHQRALAEEFGYKDADHNLAVEQFMKRYYCTIRELARLNDMLLALFREAMLYADAPEAVVPIGRRFQARNGLLETTDDRVFKRHPFALLEMFLILQQHPELSGVRAATIRLIRNHRYLIDDEFRADIRARSLFMEILRQPKGITHALRHMHHYGVLGAYLPVFEAIVGQMQYDLFHVHTVDEHTLFVVGNLRAFTLLGQNDEKFALCARVFAEIPKQELLYIAGLFHDIAKGRGGDHAELGARDALAFCRQHDLSQYDAKLVAWLVENHLLLSTTVQRKDIHDPEVVNEFAATVGDQRHLDYLYLLTVADILGTNPKLWNDWKHALLRDLYAATLLALRRGLENPIDQAERIEENKEETRRYLQQEGLLRDEGKKARIEALWKSAGIDYFLRYRPDEILWHTRAIIDERNRNLPIVLVRKGHAGIDVFVYTQDRDHLFLASTTILDRLDLTIHDARIIAANNDMTFNSYVVLEASGQTTTGEDAKNREREIRDTLVRQLHLKDICPVSRLPRRQLRHFTTDTVVSFHADKANRRTIMEVSASDRPGLLSRIAQILTQCEVRLHKAKIATFGERAEDIFMITDKGNRPLDPPAQACLRAKIVAAV</sequence>
<dbReference type="CDD" id="cd04899">
    <property type="entry name" value="ACT_ACR-UUR-like_2"/>
    <property type="match status" value="1"/>
</dbReference>
<dbReference type="InterPro" id="IPR002934">
    <property type="entry name" value="Polymerase_NTP_transf_dom"/>
</dbReference>
<organism evidence="12">
    <name type="scientific">Candidatus Kentrum eta</name>
    <dbReference type="NCBI Taxonomy" id="2126337"/>
    <lineage>
        <taxon>Bacteria</taxon>
        <taxon>Pseudomonadati</taxon>
        <taxon>Pseudomonadota</taxon>
        <taxon>Gammaproteobacteria</taxon>
        <taxon>Candidatus Kentrum</taxon>
    </lineage>
</organism>
<evidence type="ECO:0000313" key="13">
    <source>
        <dbReference type="EMBL" id="VFK02589.1"/>
    </source>
</evidence>
<feature type="domain" description="HD" evidence="10">
    <location>
        <begin position="461"/>
        <end position="584"/>
    </location>
</feature>
<dbReference type="InterPro" id="IPR006674">
    <property type="entry name" value="HD_domain"/>
</dbReference>
<dbReference type="InterPro" id="IPR010043">
    <property type="entry name" value="UTase/UR"/>
</dbReference>
<gene>
    <name evidence="8" type="primary">glnD</name>
    <name evidence="11" type="ORF">BECKH772A_GA0070896_100984</name>
    <name evidence="12" type="ORF">BECKH772B_GA0070898_101005</name>
    <name evidence="13" type="ORF">BECKH772C_GA0070978_100954</name>
</gene>
<dbReference type="GO" id="GO:0008893">
    <property type="term" value="F:guanosine-3',5'-bis(diphosphate) 3'-diphosphatase activity"/>
    <property type="evidence" value="ECO:0007669"/>
    <property type="project" value="UniProtKB-EC"/>
</dbReference>
<evidence type="ECO:0000256" key="2">
    <source>
        <dbReference type="ARBA" id="ARBA00022695"/>
    </source>
</evidence>
<dbReference type="CDD" id="cd04900">
    <property type="entry name" value="ACT_UUR-like_1"/>
    <property type="match status" value="1"/>
</dbReference>
<dbReference type="HAMAP" id="MF_00277">
    <property type="entry name" value="PII_uridylyl_transf"/>
    <property type="match status" value="1"/>
</dbReference>
<dbReference type="Gene3D" id="3.30.460.10">
    <property type="entry name" value="Beta Polymerase, domain 2"/>
    <property type="match status" value="1"/>
</dbReference>
<dbReference type="SUPFAM" id="SSF55021">
    <property type="entry name" value="ACT-like"/>
    <property type="match status" value="1"/>
</dbReference>
<dbReference type="Pfam" id="PF01909">
    <property type="entry name" value="NTP_transf_2"/>
    <property type="match status" value="1"/>
</dbReference>
<accession>A0A450UWK7</accession>
<comment type="domain">
    <text evidence="8">Has four distinct domains: an N-terminal nucleotidyltransferase (NT) domain responsible for UTase activity, a central HD domain that encodes UR activity, and two C-terminal ACT domains that seem to have a role in glutamine sensing.</text>
</comment>
<dbReference type="PANTHER" id="PTHR47320:SF1">
    <property type="entry name" value="BIFUNCTIONAL URIDYLYLTRANSFERASE_URIDYLYL-REMOVING ENZYME"/>
    <property type="match status" value="1"/>
</dbReference>
<dbReference type="GO" id="GO:0006808">
    <property type="term" value="P:regulation of nitrogen utilization"/>
    <property type="evidence" value="ECO:0007669"/>
    <property type="project" value="UniProtKB-UniRule"/>
</dbReference>
<dbReference type="InterPro" id="IPR002912">
    <property type="entry name" value="ACT_dom"/>
</dbReference>
<evidence type="ECO:0000256" key="4">
    <source>
        <dbReference type="ARBA" id="ARBA00022801"/>
    </source>
</evidence>
<comment type="catalytic activity">
    <reaction evidence="8">
        <text>[protein-PII]-uridylyl-L-tyrosine + H2O = [protein-PII]-L-tyrosine + UMP + H(+)</text>
        <dbReference type="Rhea" id="RHEA:48600"/>
        <dbReference type="Rhea" id="RHEA-COMP:12147"/>
        <dbReference type="Rhea" id="RHEA-COMP:12148"/>
        <dbReference type="ChEBI" id="CHEBI:15377"/>
        <dbReference type="ChEBI" id="CHEBI:15378"/>
        <dbReference type="ChEBI" id="CHEBI:46858"/>
        <dbReference type="ChEBI" id="CHEBI:57865"/>
        <dbReference type="ChEBI" id="CHEBI:90602"/>
    </reaction>
</comment>
<dbReference type="PANTHER" id="PTHR47320">
    <property type="entry name" value="BIFUNCTIONAL URIDYLYLTRANSFERASE/URIDYLYL-REMOVING ENZYME"/>
    <property type="match status" value="1"/>
</dbReference>
<dbReference type="SUPFAM" id="SSF81593">
    <property type="entry name" value="Nucleotidyltransferase substrate binding subunit/domain"/>
    <property type="match status" value="1"/>
</dbReference>
<dbReference type="Pfam" id="PF08335">
    <property type="entry name" value="GlnD_UR_UTase"/>
    <property type="match status" value="1"/>
</dbReference>
<evidence type="ECO:0000259" key="9">
    <source>
        <dbReference type="PROSITE" id="PS51671"/>
    </source>
</evidence>
<dbReference type="Gene3D" id="1.10.3090.10">
    <property type="entry name" value="cca-adding enzyme, domain 2"/>
    <property type="match status" value="1"/>
</dbReference>
<dbReference type="EMBL" id="CAADFJ010000095">
    <property type="protein sequence ID" value="VFK02589.1"/>
    <property type="molecule type" value="Genomic_DNA"/>
</dbReference>
<evidence type="ECO:0000313" key="12">
    <source>
        <dbReference type="EMBL" id="VFJ96910.1"/>
    </source>
</evidence>
<keyword evidence="4 8" id="KW-0378">Hydrolase</keyword>
<feature type="domain" description="ACT" evidence="9">
    <location>
        <begin position="817"/>
        <end position="885"/>
    </location>
</feature>
<dbReference type="PROSITE" id="PS51671">
    <property type="entry name" value="ACT"/>
    <property type="match status" value="2"/>
</dbReference>
<keyword evidence="1 8" id="KW-0808">Transferase</keyword>
<dbReference type="InterPro" id="IPR003607">
    <property type="entry name" value="HD/PDEase_dom"/>
</dbReference>
<evidence type="ECO:0000256" key="5">
    <source>
        <dbReference type="ARBA" id="ARBA00022842"/>
    </source>
</evidence>
<dbReference type="AlphaFoldDB" id="A0A450UWK7"/>
<dbReference type="EMBL" id="CAADFI010000100">
    <property type="protein sequence ID" value="VFJ96910.1"/>
    <property type="molecule type" value="Genomic_DNA"/>
</dbReference>
<dbReference type="EC" id="2.7.7.59" evidence="8"/>
<comment type="activity regulation">
    <text evidence="8">Uridylyltransferase (UTase) activity is inhibited by glutamine, while glutamine activates uridylyl-removing (UR) activity.</text>
</comment>
<evidence type="ECO:0000259" key="10">
    <source>
        <dbReference type="PROSITE" id="PS51831"/>
    </source>
</evidence>
<evidence type="ECO:0000256" key="6">
    <source>
        <dbReference type="ARBA" id="ARBA00023268"/>
    </source>
</evidence>
<dbReference type="Pfam" id="PF01966">
    <property type="entry name" value="HD"/>
    <property type="match status" value="1"/>
</dbReference>
<dbReference type="GO" id="GO:0008081">
    <property type="term" value="F:phosphoric diester hydrolase activity"/>
    <property type="evidence" value="ECO:0007669"/>
    <property type="project" value="UniProtKB-UniRule"/>
</dbReference>
<reference evidence="12" key="1">
    <citation type="submission" date="2019-02" db="EMBL/GenBank/DDBJ databases">
        <authorList>
            <person name="Gruber-Vodicka R. H."/>
            <person name="Seah K. B. B."/>
        </authorList>
    </citation>
    <scope>NUCLEOTIDE SEQUENCE</scope>
    <source>
        <strain evidence="13">BECK_SA2B12</strain>
        <strain evidence="11">BECK_SA2B15</strain>
        <strain evidence="12">BECK_SA2B20</strain>
    </source>
</reference>
<evidence type="ECO:0000256" key="7">
    <source>
        <dbReference type="ARBA" id="ARBA00047968"/>
    </source>
</evidence>
<dbReference type="SMART" id="SM00471">
    <property type="entry name" value="HDc"/>
    <property type="match status" value="1"/>
</dbReference>
<dbReference type="SUPFAM" id="SSF81301">
    <property type="entry name" value="Nucleotidyltransferase"/>
    <property type="match status" value="1"/>
</dbReference>
<comment type="cofactor">
    <cofactor evidence="8">
        <name>Mg(2+)</name>
        <dbReference type="ChEBI" id="CHEBI:18420"/>
    </cofactor>
</comment>
<dbReference type="EC" id="3.1.4.-" evidence="8"/>
<keyword evidence="6 8" id="KW-0511">Multifunctional enzyme</keyword>
<comment type="caution">
    <text evidence="8">Lacks conserved residue(s) required for the propagation of feature annotation.</text>
</comment>
<dbReference type="InterPro" id="IPR013546">
    <property type="entry name" value="PII_UdlTrfase/GS_AdlTrfase"/>
</dbReference>
<dbReference type="SUPFAM" id="SSF109604">
    <property type="entry name" value="HD-domain/PDEase-like"/>
    <property type="match status" value="1"/>
</dbReference>
<feature type="domain" description="ACT" evidence="9">
    <location>
        <begin position="707"/>
        <end position="787"/>
    </location>
</feature>
<keyword evidence="2 8" id="KW-0548">Nucleotidyltransferase</keyword>
<dbReference type="EMBL" id="CAADFG010000098">
    <property type="protein sequence ID" value="VFJ96115.1"/>
    <property type="molecule type" value="Genomic_DNA"/>
</dbReference>
<dbReference type="CDD" id="cd05401">
    <property type="entry name" value="NT_GlnE_GlnD_like"/>
    <property type="match status" value="1"/>
</dbReference>
<keyword evidence="5 8" id="KW-0460">Magnesium</keyword>
<feature type="region of interest" description="Uridylyltransferase" evidence="8">
    <location>
        <begin position="1"/>
        <end position="342"/>
    </location>
</feature>
<proteinExistence type="inferred from homology"/>
<name>A0A450UWK7_9GAMM</name>
<keyword evidence="3" id="KW-0677">Repeat</keyword>
<dbReference type="NCBIfam" id="TIGR01693">
    <property type="entry name" value="UTase_glnD"/>
    <property type="match status" value="1"/>
</dbReference>
<dbReference type="GO" id="GO:0008773">
    <property type="term" value="F:[protein-PII] uridylyltransferase activity"/>
    <property type="evidence" value="ECO:0007669"/>
    <property type="project" value="UniProtKB-UniRule"/>
</dbReference>
<dbReference type="InterPro" id="IPR045865">
    <property type="entry name" value="ACT-like_dom_sf"/>
</dbReference>
<dbReference type="InterPro" id="IPR043519">
    <property type="entry name" value="NT_sf"/>
</dbReference>
<dbReference type="CDD" id="cd00077">
    <property type="entry name" value="HDc"/>
    <property type="match status" value="1"/>
</dbReference>
<evidence type="ECO:0000313" key="11">
    <source>
        <dbReference type="EMBL" id="VFJ96115.1"/>
    </source>
</evidence>
<comment type="function">
    <text evidence="8">Modifies, by uridylylation and deuridylylation, the PII regulatory proteins (GlnB and homologs), in response to the nitrogen status of the cell that GlnD senses through the glutamine level. Under low glutamine levels, catalyzes the conversion of the PII proteins and UTP to PII-UMP and PPi, while under higher glutamine levels, GlnD hydrolyzes PII-UMP to PII and UMP (deuridylylation). Thus, controls uridylylation state and activity of the PII proteins, and plays an important role in the regulation of nitrogen metabolism.</text>
</comment>
<dbReference type="PROSITE" id="PS51831">
    <property type="entry name" value="HD"/>
    <property type="match status" value="1"/>
</dbReference>
<dbReference type="PIRSF" id="PIRSF006288">
    <property type="entry name" value="PII_uridyltransf"/>
    <property type="match status" value="1"/>
</dbReference>
<dbReference type="FunFam" id="1.10.3090.10:FF:000005">
    <property type="entry name" value="Bifunctional uridylyltransferase/uridylyl-removing enzyme"/>
    <property type="match status" value="1"/>
</dbReference>